<dbReference type="Gene3D" id="2.130.10.10">
    <property type="entry name" value="YVTN repeat-like/Quinoprotein amine dehydrogenase"/>
    <property type="match status" value="1"/>
</dbReference>
<dbReference type="SMART" id="SM00564">
    <property type="entry name" value="PQQ"/>
    <property type="match status" value="4"/>
</dbReference>
<protein>
    <submittedName>
        <fullName evidence="2">Outer membrane biogenesis protein BamB</fullName>
    </submittedName>
</protein>
<accession>A0A517TS27</accession>
<evidence type="ECO:0000259" key="1">
    <source>
        <dbReference type="Pfam" id="PF13360"/>
    </source>
</evidence>
<dbReference type="SUPFAM" id="SSF50998">
    <property type="entry name" value="Quinoprotein alcohol dehydrogenase-like"/>
    <property type="match status" value="1"/>
</dbReference>
<gene>
    <name evidence="2" type="ORF">I41_03320</name>
</gene>
<proteinExistence type="predicted"/>
<evidence type="ECO:0000313" key="2">
    <source>
        <dbReference type="EMBL" id="QDT71177.1"/>
    </source>
</evidence>
<sequence length="456" mass="49644">MTGTAMDRALCLGPWFRVLGLPPLCAAAMVCLLSSAGSLRADDWPQWGGSRRDIVWREAGVVEKLPAGVLPRVWSAPIGAGYAGPAVAAGRVFVTDRLAEKNLERVLCFAADDGKPLWKHQYDAPYGISYPLGPRTTPTVDGERVYTLGAVGHLFCLKAETGEVVWSKYLPDDVGTKLPTWGLAAAPLIEGDQVIVLAGGENGALVVSFDKLTGAERWRALNDPEVGYCPPVILEFGGRRQLIVWHASHVSSLDPTSGKVLWEVPFPLQAALCVATPRQIGNRLFVTSFYEGPMMIALGADGVTPTVLWTTASGNNDLKNDSIHSIMPTPIVTDDFIYGISSYGQLRCLKTDTGEMVWETLDATGQGRWWNAFLIPHGEMSGRRVYIANEQGELITAELSGGGYREISRAQLIEPLQPIQRRMTVWSHPAFAMQSVFARNDKELIRVNLAEVGEGN</sequence>
<name>A0A517TS27_9BACT</name>
<dbReference type="Proteomes" id="UP000317909">
    <property type="component" value="Chromosome"/>
</dbReference>
<dbReference type="Pfam" id="PF13360">
    <property type="entry name" value="PQQ_2"/>
    <property type="match status" value="1"/>
</dbReference>
<dbReference type="AlphaFoldDB" id="A0A517TS27"/>
<organism evidence="2 3">
    <name type="scientific">Lacipirellula limnantheis</name>
    <dbReference type="NCBI Taxonomy" id="2528024"/>
    <lineage>
        <taxon>Bacteria</taxon>
        <taxon>Pseudomonadati</taxon>
        <taxon>Planctomycetota</taxon>
        <taxon>Planctomycetia</taxon>
        <taxon>Pirellulales</taxon>
        <taxon>Lacipirellulaceae</taxon>
        <taxon>Lacipirellula</taxon>
    </lineage>
</organism>
<dbReference type="InterPro" id="IPR015943">
    <property type="entry name" value="WD40/YVTN_repeat-like_dom_sf"/>
</dbReference>
<dbReference type="PANTHER" id="PTHR34512">
    <property type="entry name" value="CELL SURFACE PROTEIN"/>
    <property type="match status" value="1"/>
</dbReference>
<reference evidence="2 3" key="1">
    <citation type="submission" date="2019-02" db="EMBL/GenBank/DDBJ databases">
        <title>Deep-cultivation of Planctomycetes and their phenomic and genomic characterization uncovers novel biology.</title>
        <authorList>
            <person name="Wiegand S."/>
            <person name="Jogler M."/>
            <person name="Boedeker C."/>
            <person name="Pinto D."/>
            <person name="Vollmers J."/>
            <person name="Rivas-Marin E."/>
            <person name="Kohn T."/>
            <person name="Peeters S.H."/>
            <person name="Heuer A."/>
            <person name="Rast P."/>
            <person name="Oberbeckmann S."/>
            <person name="Bunk B."/>
            <person name="Jeske O."/>
            <person name="Meyerdierks A."/>
            <person name="Storesund J.E."/>
            <person name="Kallscheuer N."/>
            <person name="Luecker S."/>
            <person name="Lage O.M."/>
            <person name="Pohl T."/>
            <person name="Merkel B.J."/>
            <person name="Hornburger P."/>
            <person name="Mueller R.-W."/>
            <person name="Bruemmer F."/>
            <person name="Labrenz M."/>
            <person name="Spormann A.M."/>
            <person name="Op den Camp H."/>
            <person name="Overmann J."/>
            <person name="Amann R."/>
            <person name="Jetten M.S.M."/>
            <person name="Mascher T."/>
            <person name="Medema M.H."/>
            <person name="Devos D.P."/>
            <person name="Kaster A.-K."/>
            <person name="Ovreas L."/>
            <person name="Rohde M."/>
            <person name="Galperin M.Y."/>
            <person name="Jogler C."/>
        </authorList>
    </citation>
    <scope>NUCLEOTIDE SEQUENCE [LARGE SCALE GENOMIC DNA]</scope>
    <source>
        <strain evidence="2 3">I41</strain>
    </source>
</reference>
<keyword evidence="3" id="KW-1185">Reference proteome</keyword>
<dbReference type="InterPro" id="IPR002372">
    <property type="entry name" value="PQQ_rpt_dom"/>
</dbReference>
<feature type="domain" description="Pyrrolo-quinoline quinone repeat" evidence="1">
    <location>
        <begin position="104"/>
        <end position="359"/>
    </location>
</feature>
<evidence type="ECO:0000313" key="3">
    <source>
        <dbReference type="Proteomes" id="UP000317909"/>
    </source>
</evidence>
<dbReference type="InterPro" id="IPR018391">
    <property type="entry name" value="PQQ_b-propeller_rpt"/>
</dbReference>
<dbReference type="PANTHER" id="PTHR34512:SF30">
    <property type="entry name" value="OUTER MEMBRANE PROTEIN ASSEMBLY FACTOR BAMB"/>
    <property type="match status" value="1"/>
</dbReference>
<dbReference type="KEGG" id="llh:I41_03320"/>
<dbReference type="InterPro" id="IPR011047">
    <property type="entry name" value="Quinoprotein_ADH-like_sf"/>
</dbReference>
<dbReference type="EMBL" id="CP036339">
    <property type="protein sequence ID" value="QDT71177.1"/>
    <property type="molecule type" value="Genomic_DNA"/>
</dbReference>